<comment type="similarity">
    <text evidence="2 9">Belongs to the HAT1 family.</text>
</comment>
<comment type="subcellular location">
    <subcellularLocation>
        <location evidence="9">Cytoplasm</location>
    </subcellularLocation>
    <subcellularLocation>
        <location evidence="1 9">Nucleus</location>
    </subcellularLocation>
</comment>
<feature type="active site" description="Proton donor/acceptor" evidence="10">
    <location>
        <position position="290"/>
    </location>
</feature>
<dbReference type="InterPro" id="IPR013523">
    <property type="entry name" value="Hist_AcTrfase_HAT1_C"/>
</dbReference>
<dbReference type="GO" id="GO:0005737">
    <property type="term" value="C:cytoplasm"/>
    <property type="evidence" value="ECO:0007669"/>
    <property type="project" value="UniProtKB-SubCell"/>
</dbReference>
<dbReference type="AlphaFoldDB" id="A0A9P5DX13"/>
<evidence type="ECO:0000256" key="3">
    <source>
        <dbReference type="ARBA" id="ARBA00013184"/>
    </source>
</evidence>
<proteinExistence type="inferred from homology"/>
<dbReference type="EC" id="2.3.1.48" evidence="3 9"/>
<dbReference type="InterPro" id="IPR016181">
    <property type="entry name" value="Acyl_CoA_acyltransferase"/>
</dbReference>
<keyword evidence="6 9" id="KW-0539">Nucleus</keyword>
<gene>
    <name evidence="14" type="ORF">FBEOM_7523</name>
</gene>
<keyword evidence="5 9" id="KW-0808">Transferase</keyword>
<reference evidence="14" key="1">
    <citation type="journal article" date="2017" name="Mycologia">
        <title>Fusarium algeriense, sp. nov., a novel toxigenic crown rot pathogen of durum wheat from Algeria is nested in the Fusarium burgessii species complex.</title>
        <authorList>
            <person name="Laraba I."/>
            <person name="Keddad A."/>
            <person name="Boureghda H."/>
            <person name="Abdallah N."/>
            <person name="Vaughan M.M."/>
            <person name="Proctor R.H."/>
            <person name="Busman M."/>
            <person name="O'Donnell K."/>
        </authorList>
    </citation>
    <scope>NUCLEOTIDE SEQUENCE</scope>
    <source>
        <strain evidence="14">NRRL 25174</strain>
    </source>
</reference>
<dbReference type="OrthoDB" id="10253098at2759"/>
<dbReference type="PANTHER" id="PTHR12046">
    <property type="entry name" value="HISTONE ACETYLTRANSFERASE TYPE B CATALYTIC SUBUNIT"/>
    <property type="match status" value="1"/>
</dbReference>
<dbReference type="GO" id="GO:0042393">
    <property type="term" value="F:histone binding"/>
    <property type="evidence" value="ECO:0007669"/>
    <property type="project" value="InterPro"/>
</dbReference>
<evidence type="ECO:0000256" key="11">
    <source>
        <dbReference type="PIRSR" id="PIRSR038084-2"/>
    </source>
</evidence>
<dbReference type="EMBL" id="PVQB02000339">
    <property type="protein sequence ID" value="KAF4338620.1"/>
    <property type="molecule type" value="Genomic_DNA"/>
</dbReference>
<keyword evidence="9" id="KW-0963">Cytoplasm</keyword>
<dbReference type="Proteomes" id="UP000730481">
    <property type="component" value="Unassembled WGS sequence"/>
</dbReference>
<feature type="region of interest" description="Disordered" evidence="12">
    <location>
        <begin position="443"/>
        <end position="479"/>
    </location>
</feature>
<organism evidence="14 15">
    <name type="scientific">Fusarium beomiforme</name>
    <dbReference type="NCBI Taxonomy" id="44412"/>
    <lineage>
        <taxon>Eukaryota</taxon>
        <taxon>Fungi</taxon>
        <taxon>Dikarya</taxon>
        <taxon>Ascomycota</taxon>
        <taxon>Pezizomycotina</taxon>
        <taxon>Sordariomycetes</taxon>
        <taxon>Hypocreomycetidae</taxon>
        <taxon>Hypocreales</taxon>
        <taxon>Nectriaceae</taxon>
        <taxon>Fusarium</taxon>
        <taxon>Fusarium burgessii species complex</taxon>
    </lineage>
</organism>
<evidence type="ECO:0000259" key="13">
    <source>
        <dbReference type="Pfam" id="PF10394"/>
    </source>
</evidence>
<comment type="function">
    <text evidence="9">Catalytic component of the histone acetylase B (HAT-B) complex. Has intrinsic substrate specificity that modifies lysine in recognition sequence GXGKXG. Involved in DNA double-strand break repair.</text>
</comment>
<dbReference type="SUPFAM" id="SSF55729">
    <property type="entry name" value="Acyl-CoA N-acyltransferases (Nat)"/>
    <property type="match status" value="1"/>
</dbReference>
<evidence type="ECO:0000256" key="12">
    <source>
        <dbReference type="SAM" id="MobiDB-lite"/>
    </source>
</evidence>
<feature type="region of interest" description="Interaction with histone H4 N-terminus" evidence="11">
    <location>
        <begin position="215"/>
        <end position="217"/>
    </location>
</feature>
<evidence type="ECO:0000256" key="10">
    <source>
        <dbReference type="PIRSR" id="PIRSR038084-1"/>
    </source>
</evidence>
<sequence length="479" mass="54485">MTDVEEWLANANEAIHISLVSPSESGLQHVATFNPRHTYSIFGEEEQIFGYKDLKISLRFRANDMRPHLKTSYSKKFKAVGGPEPTDVAAILEEGNHLPKIAFAKASDFEESSKLIGDNWTPPGKLHATFDSPDGAYEIWCGSLADSPIKQLNRRLQIFVPLFIEGGTYIGQDPEMDSTELDLSDADRWTFFALYQKRLVADKMSYVFVGYSTIYRFYYFQPPTPPASPRSDEWELPKVEVDLAKLPSRTRLSQFVILPPFQGKGNGARLYKTIFEYYHKIPQTYEFTVEDPNEAFDDLRDICDLQFLRTMPKFNDLRLDTDATIPKKGTLPKLIVGSDELETIRLQAKIAPRQFGRVLEMHLMSQLPDSVRPTMNIDGDKPVATKADKHLGKVWSLIVKQRLYRHNKDVLSQIEPRERVDKLDDTLQGVGLEYARILASLERSEKHSQDQSTPNGKRKLDAGGTEEGLNSKKARVEHA</sequence>
<dbReference type="GO" id="GO:0005634">
    <property type="term" value="C:nucleus"/>
    <property type="evidence" value="ECO:0007669"/>
    <property type="project" value="UniProtKB-SubCell"/>
</dbReference>
<dbReference type="GO" id="GO:0000781">
    <property type="term" value="C:chromosome, telomeric region"/>
    <property type="evidence" value="ECO:0007669"/>
    <property type="project" value="GOC"/>
</dbReference>
<dbReference type="Gene3D" id="3.40.630.30">
    <property type="match status" value="1"/>
</dbReference>
<dbReference type="PIRSF" id="PIRSF038084">
    <property type="entry name" value="HAT-B_cat"/>
    <property type="match status" value="1"/>
</dbReference>
<dbReference type="GO" id="GO:0004402">
    <property type="term" value="F:histone acetyltransferase activity"/>
    <property type="evidence" value="ECO:0007669"/>
    <property type="project" value="UniProtKB-UniRule"/>
</dbReference>
<evidence type="ECO:0000256" key="1">
    <source>
        <dbReference type="ARBA" id="ARBA00004123"/>
    </source>
</evidence>
<keyword evidence="15" id="KW-1185">Reference proteome</keyword>
<reference evidence="14" key="2">
    <citation type="submission" date="2020-02" db="EMBL/GenBank/DDBJ databases">
        <title>Identification and distribution of gene clusters putatively required for synthesis of sphingolipid metabolism inhibitors in phylogenetically diverse species of the filamentous fungus Fusarium.</title>
        <authorList>
            <person name="Kim H.-S."/>
            <person name="Busman M."/>
            <person name="Brown D.W."/>
            <person name="Divon H."/>
            <person name="Uhlig S."/>
            <person name="Proctor R.H."/>
        </authorList>
    </citation>
    <scope>NUCLEOTIDE SEQUENCE</scope>
    <source>
        <strain evidence="14">NRRL 25174</strain>
    </source>
</reference>
<evidence type="ECO:0000256" key="2">
    <source>
        <dbReference type="ARBA" id="ARBA00010543"/>
    </source>
</evidence>
<dbReference type="InterPro" id="IPR017380">
    <property type="entry name" value="Hist_AcTrfase_B-typ_cat-su"/>
</dbReference>
<accession>A0A9P5DX13</accession>
<comment type="subunit">
    <text evidence="9">Component of the HAT-B complex composed of at least HAT1 and HAT2. The HAT-B complex binds to histone H4 tail.</text>
</comment>
<evidence type="ECO:0000256" key="7">
    <source>
        <dbReference type="ARBA" id="ARBA00023315"/>
    </source>
</evidence>
<evidence type="ECO:0000256" key="4">
    <source>
        <dbReference type="ARBA" id="ARBA00021268"/>
    </source>
</evidence>
<feature type="domain" description="Histone acetyl transferase HAT1 N-terminal" evidence="13">
    <location>
        <begin position="7"/>
        <end position="165"/>
    </location>
</feature>
<feature type="binding site" evidence="11">
    <location>
        <begin position="255"/>
        <end position="257"/>
    </location>
    <ligand>
        <name>acetyl-CoA</name>
        <dbReference type="ChEBI" id="CHEBI:57288"/>
    </ligand>
</feature>
<keyword evidence="7 9" id="KW-0012">Acyltransferase</keyword>
<name>A0A9P5DX13_9HYPO</name>
<dbReference type="Pfam" id="PF10394">
    <property type="entry name" value="Hat1_N"/>
    <property type="match status" value="1"/>
</dbReference>
<evidence type="ECO:0000313" key="15">
    <source>
        <dbReference type="Proteomes" id="UP000730481"/>
    </source>
</evidence>
<dbReference type="InterPro" id="IPR019467">
    <property type="entry name" value="Hat1_N"/>
</dbReference>
<feature type="region of interest" description="Interaction with histone H4 N-terminus" evidence="11">
    <location>
        <begin position="44"/>
        <end position="46"/>
    </location>
</feature>
<evidence type="ECO:0000256" key="5">
    <source>
        <dbReference type="ARBA" id="ARBA00022679"/>
    </source>
</evidence>
<dbReference type="InterPro" id="IPR037113">
    <property type="entry name" value="Hat1_N_sf"/>
</dbReference>
<evidence type="ECO:0000256" key="9">
    <source>
        <dbReference type="PIRNR" id="PIRNR038084"/>
    </source>
</evidence>
<evidence type="ECO:0000256" key="8">
    <source>
        <dbReference type="ARBA" id="ARBA00048017"/>
    </source>
</evidence>
<dbReference type="Gene3D" id="3.90.360.10">
    <property type="entry name" value="Histone acetyl transferase 1 (HAT1), N-terminal domain"/>
    <property type="match status" value="1"/>
</dbReference>
<evidence type="ECO:0000313" key="14">
    <source>
        <dbReference type="EMBL" id="KAF4338620.1"/>
    </source>
</evidence>
<comment type="catalytic activity">
    <reaction evidence="8 9">
        <text>L-lysyl-[protein] + acetyl-CoA = N(6)-acetyl-L-lysyl-[protein] + CoA + H(+)</text>
        <dbReference type="Rhea" id="RHEA:45948"/>
        <dbReference type="Rhea" id="RHEA-COMP:9752"/>
        <dbReference type="Rhea" id="RHEA-COMP:10731"/>
        <dbReference type="ChEBI" id="CHEBI:15378"/>
        <dbReference type="ChEBI" id="CHEBI:29969"/>
        <dbReference type="ChEBI" id="CHEBI:57287"/>
        <dbReference type="ChEBI" id="CHEBI:57288"/>
        <dbReference type="ChEBI" id="CHEBI:61930"/>
        <dbReference type="EC" id="2.3.1.48"/>
    </reaction>
</comment>
<dbReference type="Gene3D" id="1.10.10.390">
    <property type="match status" value="1"/>
</dbReference>
<evidence type="ECO:0000256" key="6">
    <source>
        <dbReference type="ARBA" id="ARBA00023242"/>
    </source>
</evidence>
<comment type="caution">
    <text evidence="14">The sequence shown here is derived from an EMBL/GenBank/DDBJ whole genome shotgun (WGS) entry which is preliminary data.</text>
</comment>
<feature type="binding site" evidence="11">
    <location>
        <position position="293"/>
    </location>
    <ligand>
        <name>acetyl-CoA</name>
        <dbReference type="ChEBI" id="CHEBI:57288"/>
    </ligand>
</feature>
<dbReference type="GO" id="GO:0031509">
    <property type="term" value="P:subtelomeric heterochromatin formation"/>
    <property type="evidence" value="ECO:0007669"/>
    <property type="project" value="InterPro"/>
</dbReference>
<protein>
    <recommendedName>
        <fullName evidence="4 9">Histone acetyltransferase type B catalytic subunit</fullName>
        <ecNumber evidence="3 9">2.3.1.48</ecNumber>
    </recommendedName>
</protein>